<dbReference type="Pfam" id="PF00300">
    <property type="entry name" value="His_Phos_1"/>
    <property type="match status" value="1"/>
</dbReference>
<dbReference type="InterPro" id="IPR020084">
    <property type="entry name" value="NUDIX_hydrolase_CS"/>
</dbReference>
<dbReference type="CDD" id="cd07040">
    <property type="entry name" value="HP"/>
    <property type="match status" value="1"/>
</dbReference>
<dbReference type="CDD" id="cd03673">
    <property type="entry name" value="NUDIX_Ap6A_hydrolase"/>
    <property type="match status" value="1"/>
</dbReference>
<sequence length="349" mass="38101">MISHTGTGDLSTSLSLSTHGRGHVTRIGSRPTEEFARPTFAAGAVLWRFTDGKNVTDAKKSKSTGKIKDSAIEVALIHRPRYDDWSLAKGKVDPGENLAGTAIREIEEETGLTVTLGWLLGYVHYPVGNRTKVVYYWTAEVTDGEFEANDEADELRWVSPDEAKELCSYDIDKDILDAALKIIKLGCDRRVLYVRHAKAHNRQGWAGDDDLRPLTKKGRRQSELLVSELSGYRPQAISSAAPDRCVHTATPLAQELDLPITVEKNLGDAGWSLSPDIAVDAFAKATRGTPVSVVVAQGSVIPGVLARVAGKNGLEIEDMRVKKSSTWVLHYKGDELLGVDYLASPLAIK</sequence>
<reference evidence="4 5" key="1">
    <citation type="submission" date="2018-09" db="EMBL/GenBank/DDBJ databases">
        <title>Optimization and identification of Corynebacterium falsenii FN1-14 from fish paste.</title>
        <authorList>
            <person name="Daroonpunt R."/>
            <person name="Tanasupawat S."/>
        </authorList>
    </citation>
    <scope>NUCLEOTIDE SEQUENCE [LARGE SCALE GENOMIC DNA]</scope>
    <source>
        <strain evidence="4 5">FN1-14</strain>
    </source>
</reference>
<evidence type="ECO:0000256" key="2">
    <source>
        <dbReference type="SAM" id="MobiDB-lite"/>
    </source>
</evidence>
<feature type="compositionally biased region" description="Low complexity" evidence="2">
    <location>
        <begin position="1"/>
        <end position="19"/>
    </location>
</feature>
<dbReference type="Gene3D" id="3.40.50.1240">
    <property type="entry name" value="Phosphoglycerate mutase-like"/>
    <property type="match status" value="1"/>
</dbReference>
<dbReference type="Proteomes" id="UP000285278">
    <property type="component" value="Unassembled WGS sequence"/>
</dbReference>
<dbReference type="Pfam" id="PF00293">
    <property type="entry name" value="NUDIX"/>
    <property type="match status" value="1"/>
</dbReference>
<evidence type="ECO:0000313" key="5">
    <source>
        <dbReference type="Proteomes" id="UP000285278"/>
    </source>
</evidence>
<feature type="region of interest" description="Disordered" evidence="2">
    <location>
        <begin position="1"/>
        <end position="30"/>
    </location>
</feature>
<accession>A0A418Q726</accession>
<dbReference type="InterPro" id="IPR051325">
    <property type="entry name" value="Nudix_hydrolase_domain"/>
</dbReference>
<proteinExistence type="predicted"/>
<dbReference type="InterPro" id="IPR029033">
    <property type="entry name" value="His_PPase_superfam"/>
</dbReference>
<gene>
    <name evidence="4" type="ORF">D3M95_06255</name>
</gene>
<dbReference type="GO" id="GO:0006167">
    <property type="term" value="P:AMP biosynthetic process"/>
    <property type="evidence" value="ECO:0007669"/>
    <property type="project" value="TreeGrafter"/>
</dbReference>
<dbReference type="OrthoDB" id="4287477at2"/>
<comment type="caution">
    <text evidence="4">The sequence shown here is derived from an EMBL/GenBank/DDBJ whole genome shotgun (WGS) entry which is preliminary data.</text>
</comment>
<evidence type="ECO:0000259" key="3">
    <source>
        <dbReference type="PROSITE" id="PS51462"/>
    </source>
</evidence>
<protein>
    <submittedName>
        <fullName evidence="4">NUDIX hydrolase</fullName>
    </submittedName>
</protein>
<dbReference type="SUPFAM" id="SSF53254">
    <property type="entry name" value="Phosphoglycerate mutase-like"/>
    <property type="match status" value="1"/>
</dbReference>
<keyword evidence="1 4" id="KW-0378">Hydrolase</keyword>
<dbReference type="PROSITE" id="PS51462">
    <property type="entry name" value="NUDIX"/>
    <property type="match status" value="1"/>
</dbReference>
<dbReference type="PANTHER" id="PTHR21340">
    <property type="entry name" value="DIADENOSINE 5,5-P1,P4-TETRAPHOSPHATE PYROPHOSPHOHYDROLASE MUTT"/>
    <property type="match status" value="1"/>
</dbReference>
<dbReference type="STRING" id="1451189.CFAL_06755"/>
<keyword evidence="5" id="KW-1185">Reference proteome</keyword>
<dbReference type="PANTHER" id="PTHR21340:SF0">
    <property type="entry name" value="BIS(5'-NUCLEOSYL)-TETRAPHOSPHATASE [ASYMMETRICAL]"/>
    <property type="match status" value="1"/>
</dbReference>
<dbReference type="InterPro" id="IPR013078">
    <property type="entry name" value="His_Pase_superF_clade-1"/>
</dbReference>
<evidence type="ECO:0000313" key="4">
    <source>
        <dbReference type="EMBL" id="RIX34902.1"/>
    </source>
</evidence>
<dbReference type="GO" id="GO:0004081">
    <property type="term" value="F:bis(5'-nucleosyl)-tetraphosphatase (asymmetrical) activity"/>
    <property type="evidence" value="ECO:0007669"/>
    <property type="project" value="TreeGrafter"/>
</dbReference>
<name>A0A418Q726_9CORY</name>
<dbReference type="InterPro" id="IPR015797">
    <property type="entry name" value="NUDIX_hydrolase-like_dom_sf"/>
</dbReference>
<dbReference type="Gene3D" id="3.90.79.10">
    <property type="entry name" value="Nucleoside Triphosphate Pyrophosphohydrolase"/>
    <property type="match status" value="1"/>
</dbReference>
<organism evidence="4 5">
    <name type="scientific">Corynebacterium falsenii</name>
    <dbReference type="NCBI Taxonomy" id="108486"/>
    <lineage>
        <taxon>Bacteria</taxon>
        <taxon>Bacillati</taxon>
        <taxon>Actinomycetota</taxon>
        <taxon>Actinomycetes</taxon>
        <taxon>Mycobacteriales</taxon>
        <taxon>Corynebacteriaceae</taxon>
        <taxon>Corynebacterium</taxon>
    </lineage>
</organism>
<dbReference type="SUPFAM" id="SSF55811">
    <property type="entry name" value="Nudix"/>
    <property type="match status" value="1"/>
</dbReference>
<dbReference type="PROSITE" id="PS00893">
    <property type="entry name" value="NUDIX_BOX"/>
    <property type="match status" value="1"/>
</dbReference>
<feature type="domain" description="Nudix hydrolase" evidence="3">
    <location>
        <begin position="37"/>
        <end position="180"/>
    </location>
</feature>
<dbReference type="GO" id="GO:0006754">
    <property type="term" value="P:ATP biosynthetic process"/>
    <property type="evidence" value="ECO:0007669"/>
    <property type="project" value="TreeGrafter"/>
</dbReference>
<dbReference type="EMBL" id="QXJK01000005">
    <property type="protein sequence ID" value="RIX34902.1"/>
    <property type="molecule type" value="Genomic_DNA"/>
</dbReference>
<dbReference type="SMART" id="SM00855">
    <property type="entry name" value="PGAM"/>
    <property type="match status" value="1"/>
</dbReference>
<dbReference type="AlphaFoldDB" id="A0A418Q726"/>
<dbReference type="InterPro" id="IPR000086">
    <property type="entry name" value="NUDIX_hydrolase_dom"/>
</dbReference>
<evidence type="ECO:0000256" key="1">
    <source>
        <dbReference type="ARBA" id="ARBA00022801"/>
    </source>
</evidence>
<dbReference type="RefSeq" id="WP_119664755.1">
    <property type="nucleotide sequence ID" value="NZ_JAQPSN010000002.1"/>
</dbReference>